<dbReference type="Proteomes" id="UP001497535">
    <property type="component" value="Unassembled WGS sequence"/>
</dbReference>
<name>A0ACB0ZT68_MELEN</name>
<comment type="caution">
    <text evidence="1">The sequence shown here is derived from an EMBL/GenBank/DDBJ whole genome shotgun (WGS) entry which is preliminary data.</text>
</comment>
<evidence type="ECO:0000313" key="1">
    <source>
        <dbReference type="EMBL" id="CAK5082145.1"/>
    </source>
</evidence>
<protein>
    <submittedName>
        <fullName evidence="1">Uncharacterized protein</fullName>
    </submittedName>
</protein>
<dbReference type="EMBL" id="CAVMJV010000046">
    <property type="protein sequence ID" value="CAK5082145.1"/>
    <property type="molecule type" value="Genomic_DNA"/>
</dbReference>
<organism evidence="1 2">
    <name type="scientific">Meloidogyne enterolobii</name>
    <name type="common">Root-knot nematode worm</name>
    <name type="synonym">Meloidogyne mayaguensis</name>
    <dbReference type="NCBI Taxonomy" id="390850"/>
    <lineage>
        <taxon>Eukaryota</taxon>
        <taxon>Metazoa</taxon>
        <taxon>Ecdysozoa</taxon>
        <taxon>Nematoda</taxon>
        <taxon>Chromadorea</taxon>
        <taxon>Rhabditida</taxon>
        <taxon>Tylenchina</taxon>
        <taxon>Tylenchomorpha</taxon>
        <taxon>Tylenchoidea</taxon>
        <taxon>Meloidogynidae</taxon>
        <taxon>Meloidogyninae</taxon>
        <taxon>Meloidogyne</taxon>
    </lineage>
</organism>
<evidence type="ECO:0000313" key="2">
    <source>
        <dbReference type="Proteomes" id="UP001497535"/>
    </source>
</evidence>
<accession>A0ACB0ZT68</accession>
<sequence length="126" mass="14109">MSFPNRAKSKNITEFYSLIIFCFRSLARPVPPFAAGVAVPMSTADVKYAAKVDMTKSRDLVNPKEKLTEFYAGPCTPSEAERQCKAAGMFRLYHRIVVVDEDQLQSVLPLFIVYKNLKGNTGKRGD</sequence>
<proteinExistence type="predicted"/>
<keyword evidence="2" id="KW-1185">Reference proteome</keyword>
<reference evidence="1" key="1">
    <citation type="submission" date="2023-11" db="EMBL/GenBank/DDBJ databases">
        <authorList>
            <person name="Poullet M."/>
        </authorList>
    </citation>
    <scope>NUCLEOTIDE SEQUENCE</scope>
    <source>
        <strain evidence="1">E1834</strain>
    </source>
</reference>
<gene>
    <name evidence="1" type="ORF">MENTE1834_LOCUS29402</name>
</gene>